<keyword evidence="3 4" id="KW-0862">Zinc</keyword>
<evidence type="ECO:0000259" key="6">
    <source>
        <dbReference type="PROSITE" id="PS50103"/>
    </source>
</evidence>
<protein>
    <recommendedName>
        <fullName evidence="6">C3H1-type domain-containing protein</fullName>
    </recommendedName>
</protein>
<dbReference type="PROSITE" id="PS50103">
    <property type="entry name" value="ZF_C3H1"/>
    <property type="match status" value="1"/>
</dbReference>
<dbReference type="Gene3D" id="4.10.1000.10">
    <property type="entry name" value="Zinc finger, CCCH-type"/>
    <property type="match status" value="1"/>
</dbReference>
<dbReference type="SMART" id="SM00356">
    <property type="entry name" value="ZnF_C3H1"/>
    <property type="match status" value="1"/>
</dbReference>
<comment type="caution">
    <text evidence="7">The sequence shown here is derived from an EMBL/GenBank/DDBJ whole genome shotgun (WGS) entry which is preliminary data.</text>
</comment>
<reference evidence="7" key="1">
    <citation type="submission" date="2023-03" db="EMBL/GenBank/DDBJ databases">
        <authorList>
            <person name="Steffen K."/>
            <person name="Cardenas P."/>
        </authorList>
    </citation>
    <scope>NUCLEOTIDE SEQUENCE</scope>
</reference>
<accession>A0AA35R5W4</accession>
<gene>
    <name evidence="7" type="ORF">GBAR_LOCUS4074</name>
</gene>
<evidence type="ECO:0000256" key="5">
    <source>
        <dbReference type="SAM" id="MobiDB-lite"/>
    </source>
</evidence>
<feature type="region of interest" description="Disordered" evidence="5">
    <location>
        <begin position="402"/>
        <end position="433"/>
    </location>
</feature>
<evidence type="ECO:0000256" key="2">
    <source>
        <dbReference type="ARBA" id="ARBA00022771"/>
    </source>
</evidence>
<feature type="zinc finger region" description="C3H1-type" evidence="4">
    <location>
        <begin position="142"/>
        <end position="169"/>
    </location>
</feature>
<sequence length="508" mass="57939">MSCVGAGVEEGDLDYNEDLDDITSHLRRPSEEDEVKVHAAVEIEDGELSSGEEGEIKDVSGEMSGPAHLQNPSTPSPTPEISDDIIECEPQDYGVGEEKREENGKKEREEEKSKEDEKEEADSDRGSSSRRKVTGSRSPVRNRGTSVCRHFLQGKCSWGRECRFSHDDRALPGHPRPHPPLHGVRGGADRFIEPYHAPRDPDFVGHPPIGSVLTHHLPPPQPPREGAPLFLPYKELRRGSKVSQVEEESEGWYRLRTVARDWSSDDDDTLPEKKSSKEKRQKGDDRRNRHSSRREVGLSIVWCQVSDIVLRALAPRVLRQQRRKRREGTNTRQPQAYLAIWTKQLTLGIYTLCLKVELQNMSTARILLYKNLHLTRRPSTVYTVCMCTWSVWCRDKESGFEDRASRRKARRHSSSSESSETQPAFLPHQPPFLFAPGTGPPPDRFFAHSTPFPPFGPPRPLPPHLDHRPLLFAPIPPHVHYPDRYGPPPYPDCHRQPPHRGYHRYILH</sequence>
<dbReference type="InterPro" id="IPR036855">
    <property type="entry name" value="Znf_CCCH_sf"/>
</dbReference>
<feature type="compositionally biased region" description="Acidic residues" evidence="5">
    <location>
        <begin position="42"/>
        <end position="53"/>
    </location>
</feature>
<feature type="region of interest" description="Disordered" evidence="5">
    <location>
        <begin position="1"/>
        <end position="20"/>
    </location>
</feature>
<evidence type="ECO:0000313" key="7">
    <source>
        <dbReference type="EMBL" id="CAI8005135.1"/>
    </source>
</evidence>
<evidence type="ECO:0000256" key="3">
    <source>
        <dbReference type="ARBA" id="ARBA00022833"/>
    </source>
</evidence>
<feature type="domain" description="C3H1-type" evidence="6">
    <location>
        <begin position="142"/>
        <end position="169"/>
    </location>
</feature>
<feature type="compositionally biased region" description="Basic and acidic residues" evidence="5">
    <location>
        <begin position="96"/>
        <end position="116"/>
    </location>
</feature>
<name>A0AA35R5W4_GEOBA</name>
<feature type="compositionally biased region" description="Basic and acidic residues" evidence="5">
    <location>
        <begin position="25"/>
        <end position="41"/>
    </location>
</feature>
<dbReference type="InterPro" id="IPR041367">
    <property type="entry name" value="Znf-CCCH_4"/>
</dbReference>
<proteinExistence type="predicted"/>
<evidence type="ECO:0000256" key="4">
    <source>
        <dbReference type="PROSITE-ProRule" id="PRU00723"/>
    </source>
</evidence>
<evidence type="ECO:0000256" key="1">
    <source>
        <dbReference type="ARBA" id="ARBA00022723"/>
    </source>
</evidence>
<dbReference type="GO" id="GO:0008270">
    <property type="term" value="F:zinc ion binding"/>
    <property type="evidence" value="ECO:0007669"/>
    <property type="project" value="UniProtKB-KW"/>
</dbReference>
<dbReference type="SUPFAM" id="SSF90229">
    <property type="entry name" value="CCCH zinc finger"/>
    <property type="match status" value="1"/>
</dbReference>
<keyword evidence="8" id="KW-1185">Reference proteome</keyword>
<dbReference type="AlphaFoldDB" id="A0AA35R5W4"/>
<dbReference type="InterPro" id="IPR000571">
    <property type="entry name" value="Znf_CCCH"/>
</dbReference>
<organism evidence="7 8">
    <name type="scientific">Geodia barretti</name>
    <name type="common">Barrett's horny sponge</name>
    <dbReference type="NCBI Taxonomy" id="519541"/>
    <lineage>
        <taxon>Eukaryota</taxon>
        <taxon>Metazoa</taxon>
        <taxon>Porifera</taxon>
        <taxon>Demospongiae</taxon>
        <taxon>Heteroscleromorpha</taxon>
        <taxon>Tetractinellida</taxon>
        <taxon>Astrophorina</taxon>
        <taxon>Geodiidae</taxon>
        <taxon>Geodia</taxon>
    </lineage>
</organism>
<dbReference type="Proteomes" id="UP001174909">
    <property type="component" value="Unassembled WGS sequence"/>
</dbReference>
<feature type="compositionally biased region" description="Basic and acidic residues" evidence="5">
    <location>
        <begin position="187"/>
        <end position="203"/>
    </location>
</feature>
<evidence type="ECO:0000313" key="8">
    <source>
        <dbReference type="Proteomes" id="UP001174909"/>
    </source>
</evidence>
<feature type="region of interest" description="Disordered" evidence="5">
    <location>
        <begin position="263"/>
        <end position="291"/>
    </location>
</feature>
<feature type="compositionally biased region" description="Acidic residues" evidence="5">
    <location>
        <begin position="9"/>
        <end position="20"/>
    </location>
</feature>
<feature type="region of interest" description="Disordered" evidence="5">
    <location>
        <begin position="170"/>
        <end position="228"/>
    </location>
</feature>
<feature type="region of interest" description="Disordered" evidence="5">
    <location>
        <begin position="25"/>
        <end position="143"/>
    </location>
</feature>
<keyword evidence="2 4" id="KW-0863">Zinc-finger</keyword>
<dbReference type="EMBL" id="CASHTH010000577">
    <property type="protein sequence ID" value="CAI8005135.1"/>
    <property type="molecule type" value="Genomic_DNA"/>
</dbReference>
<dbReference type="Pfam" id="PF18044">
    <property type="entry name" value="zf-CCCH_4"/>
    <property type="match status" value="1"/>
</dbReference>
<keyword evidence="1 4" id="KW-0479">Metal-binding</keyword>
<feature type="compositionally biased region" description="Acidic residues" evidence="5">
    <location>
        <begin position="81"/>
        <end position="90"/>
    </location>
</feature>